<sequence length="122" mass="14115">MLMTAFVSAQDSTATAPKSPKKAVVYSIIPGGGQLYNGKKIKAALMFGAQFWMLYKFQTNRSAYNLWDDGSYMKPREYYRDNRNKYAWYSTFVYIYNLADALVDSHLSDFDEKDEKVDKTQN</sequence>
<dbReference type="Pfam" id="PF18935">
    <property type="entry name" value="DUF5683"/>
    <property type="match status" value="1"/>
</dbReference>
<gene>
    <name evidence="2" type="ORF">METZ01_LOCUS158080</name>
</gene>
<dbReference type="InterPro" id="IPR043738">
    <property type="entry name" value="DUF5683"/>
</dbReference>
<name>A0A382AUL4_9ZZZZ</name>
<evidence type="ECO:0000313" key="2">
    <source>
        <dbReference type="EMBL" id="SVB05226.1"/>
    </source>
</evidence>
<evidence type="ECO:0000259" key="1">
    <source>
        <dbReference type="Pfam" id="PF18935"/>
    </source>
</evidence>
<feature type="domain" description="DUF5683" evidence="1">
    <location>
        <begin position="17"/>
        <end position="69"/>
    </location>
</feature>
<reference evidence="2" key="1">
    <citation type="submission" date="2018-05" db="EMBL/GenBank/DDBJ databases">
        <authorList>
            <person name="Lanie J.A."/>
            <person name="Ng W.-L."/>
            <person name="Kazmierczak K.M."/>
            <person name="Andrzejewski T.M."/>
            <person name="Davidsen T.M."/>
            <person name="Wayne K.J."/>
            <person name="Tettelin H."/>
            <person name="Glass J.I."/>
            <person name="Rusch D."/>
            <person name="Podicherti R."/>
            <person name="Tsui H.-C.T."/>
            <person name="Winkler M.E."/>
        </authorList>
    </citation>
    <scope>NUCLEOTIDE SEQUENCE</scope>
</reference>
<accession>A0A382AUL4</accession>
<proteinExistence type="predicted"/>
<dbReference type="EMBL" id="UINC01026912">
    <property type="protein sequence ID" value="SVB05226.1"/>
    <property type="molecule type" value="Genomic_DNA"/>
</dbReference>
<dbReference type="AlphaFoldDB" id="A0A382AUL4"/>
<protein>
    <recommendedName>
        <fullName evidence="1">DUF5683 domain-containing protein</fullName>
    </recommendedName>
</protein>
<organism evidence="2">
    <name type="scientific">marine metagenome</name>
    <dbReference type="NCBI Taxonomy" id="408172"/>
    <lineage>
        <taxon>unclassified sequences</taxon>
        <taxon>metagenomes</taxon>
        <taxon>ecological metagenomes</taxon>
    </lineage>
</organism>